<name>A0A239GDV1_9FIRM</name>
<feature type="transmembrane region" description="Helical" evidence="1">
    <location>
        <begin position="7"/>
        <end position="32"/>
    </location>
</feature>
<feature type="transmembrane region" description="Helical" evidence="1">
    <location>
        <begin position="52"/>
        <end position="74"/>
    </location>
</feature>
<keyword evidence="1" id="KW-0472">Membrane</keyword>
<keyword evidence="1" id="KW-0812">Transmembrane</keyword>
<organism evidence="2 3">
    <name type="scientific">Anaerovirgula multivorans</name>
    <dbReference type="NCBI Taxonomy" id="312168"/>
    <lineage>
        <taxon>Bacteria</taxon>
        <taxon>Bacillati</taxon>
        <taxon>Bacillota</taxon>
        <taxon>Clostridia</taxon>
        <taxon>Peptostreptococcales</taxon>
        <taxon>Natronincolaceae</taxon>
        <taxon>Anaerovirgula</taxon>
    </lineage>
</organism>
<dbReference type="Proteomes" id="UP000198304">
    <property type="component" value="Unassembled WGS sequence"/>
</dbReference>
<evidence type="ECO:0000256" key="1">
    <source>
        <dbReference type="SAM" id="Phobius"/>
    </source>
</evidence>
<keyword evidence="1" id="KW-1133">Transmembrane helix</keyword>
<accession>A0A239GDV1</accession>
<evidence type="ECO:0000313" key="3">
    <source>
        <dbReference type="Proteomes" id="UP000198304"/>
    </source>
</evidence>
<sequence>MKKVIAGLNFLFCGTIIYITTLIIISANFNNITEWSNSLGAYWQTVVNLRLIFPYIISIVLLLSGIVFTIWGVFSKNDRS</sequence>
<evidence type="ECO:0000313" key="2">
    <source>
        <dbReference type="EMBL" id="SNS67486.1"/>
    </source>
</evidence>
<dbReference type="RefSeq" id="WP_089283816.1">
    <property type="nucleotide sequence ID" value="NZ_FZOJ01000016.1"/>
</dbReference>
<protein>
    <submittedName>
        <fullName evidence="2">Uncharacterized protein</fullName>
    </submittedName>
</protein>
<dbReference type="EMBL" id="FZOJ01000016">
    <property type="protein sequence ID" value="SNS67486.1"/>
    <property type="molecule type" value="Genomic_DNA"/>
</dbReference>
<reference evidence="3" key="1">
    <citation type="submission" date="2017-06" db="EMBL/GenBank/DDBJ databases">
        <authorList>
            <person name="Varghese N."/>
            <person name="Submissions S."/>
        </authorList>
    </citation>
    <scope>NUCLEOTIDE SEQUENCE [LARGE SCALE GENOMIC DNA]</scope>
    <source>
        <strain evidence="3">SCA</strain>
    </source>
</reference>
<keyword evidence="3" id="KW-1185">Reference proteome</keyword>
<dbReference type="AlphaFoldDB" id="A0A239GDV1"/>
<gene>
    <name evidence="2" type="ORF">SAMN05446037_101672</name>
</gene>
<proteinExistence type="predicted"/>